<evidence type="ECO:0000313" key="2">
    <source>
        <dbReference type="Proteomes" id="UP001589609"/>
    </source>
</evidence>
<keyword evidence="2" id="KW-1185">Reference proteome</keyword>
<reference evidence="1 2" key="1">
    <citation type="submission" date="2024-09" db="EMBL/GenBank/DDBJ databases">
        <authorList>
            <person name="Sun Q."/>
            <person name="Mori K."/>
        </authorList>
    </citation>
    <scope>NUCLEOTIDE SEQUENCE [LARGE SCALE GENOMIC DNA]</scope>
    <source>
        <strain evidence="1 2">JCM 11201</strain>
    </source>
</reference>
<dbReference type="Proteomes" id="UP001589609">
    <property type="component" value="Unassembled WGS sequence"/>
</dbReference>
<accession>A0ABV5WFP9</accession>
<evidence type="ECO:0008006" key="3">
    <source>
        <dbReference type="Google" id="ProtNLM"/>
    </source>
</evidence>
<dbReference type="RefSeq" id="WP_379949744.1">
    <property type="nucleotide sequence ID" value="NZ_JBHMAF010000071.1"/>
</dbReference>
<dbReference type="SUPFAM" id="SSF46785">
    <property type="entry name" value="Winged helix' DNA-binding domain"/>
    <property type="match status" value="1"/>
</dbReference>
<dbReference type="InterPro" id="IPR036390">
    <property type="entry name" value="WH_DNA-bd_sf"/>
</dbReference>
<dbReference type="InterPro" id="IPR036388">
    <property type="entry name" value="WH-like_DNA-bd_sf"/>
</dbReference>
<organism evidence="1 2">
    <name type="scientific">Ectobacillus funiculus</name>
    <dbReference type="NCBI Taxonomy" id="137993"/>
    <lineage>
        <taxon>Bacteria</taxon>
        <taxon>Bacillati</taxon>
        <taxon>Bacillota</taxon>
        <taxon>Bacilli</taxon>
        <taxon>Bacillales</taxon>
        <taxon>Bacillaceae</taxon>
        <taxon>Ectobacillus</taxon>
    </lineage>
</organism>
<dbReference type="EMBL" id="JBHMAF010000071">
    <property type="protein sequence ID" value="MFB9759434.1"/>
    <property type="molecule type" value="Genomic_DNA"/>
</dbReference>
<dbReference type="Gene3D" id="1.10.10.10">
    <property type="entry name" value="Winged helix-like DNA-binding domain superfamily/Winged helix DNA-binding domain"/>
    <property type="match status" value="1"/>
</dbReference>
<comment type="caution">
    <text evidence="1">The sequence shown here is derived from an EMBL/GenBank/DDBJ whole genome shotgun (WGS) entry which is preliminary data.</text>
</comment>
<sequence length="53" mass="6173">MGQQTKYNMVKETRKEWITSGGMKPEEKIYSENELVKMANVCRHTIRQAAGDR</sequence>
<name>A0ABV5WFP9_9BACI</name>
<gene>
    <name evidence="1" type="ORF">ACFFMS_13465</name>
</gene>
<evidence type="ECO:0000313" key="1">
    <source>
        <dbReference type="EMBL" id="MFB9759434.1"/>
    </source>
</evidence>
<proteinExistence type="predicted"/>
<protein>
    <recommendedName>
        <fullName evidence="3">Transposase</fullName>
    </recommendedName>
</protein>